<dbReference type="Pfam" id="PF06170">
    <property type="entry name" value="DUF983"/>
    <property type="match status" value="1"/>
</dbReference>
<accession>A3U5B4</accession>
<reference evidence="2 3" key="1">
    <citation type="journal article" date="2010" name="J. Bacteriol.">
        <title>The complete genome sequence of Croceibacter atlanticus HTCC2559T.</title>
        <authorList>
            <person name="Oh H.M."/>
            <person name="Kang I."/>
            <person name="Ferriera S."/>
            <person name="Giovannoni S.J."/>
            <person name="Cho J.C."/>
        </authorList>
    </citation>
    <scope>NUCLEOTIDE SEQUENCE [LARGE SCALE GENOMIC DNA]</scope>
    <source>
        <strain evidence="3">ATCC BAA-628 / HTCC2559 / KCTC 12090</strain>
    </source>
</reference>
<keyword evidence="1" id="KW-0812">Transmembrane</keyword>
<feature type="transmembrane region" description="Helical" evidence="1">
    <location>
        <begin position="88"/>
        <end position="107"/>
    </location>
</feature>
<evidence type="ECO:0000313" key="3">
    <source>
        <dbReference type="Proteomes" id="UP000002297"/>
    </source>
</evidence>
<keyword evidence="1" id="KW-1133">Transmembrane helix</keyword>
<dbReference type="OrthoDB" id="9790326at2"/>
<dbReference type="STRING" id="216432.CA2559_01710"/>
<dbReference type="InterPro" id="IPR009325">
    <property type="entry name" value="DUF983"/>
</dbReference>
<proteinExistence type="predicted"/>
<organism evidence="2 3">
    <name type="scientific">Croceibacter atlanticus (strain ATCC BAA-628 / JCM 21780 / CIP 108009 / IAM 15332 / KCTC 12090 / HTCC2559)</name>
    <dbReference type="NCBI Taxonomy" id="216432"/>
    <lineage>
        <taxon>Bacteria</taxon>
        <taxon>Pseudomonadati</taxon>
        <taxon>Bacteroidota</taxon>
        <taxon>Flavobacteriia</taxon>
        <taxon>Flavobacteriales</taxon>
        <taxon>Flavobacteriaceae</taxon>
        <taxon>Croceibacter</taxon>
    </lineage>
</organism>
<dbReference type="KEGG" id="cat:CA2559_01710"/>
<dbReference type="Proteomes" id="UP000002297">
    <property type="component" value="Chromosome"/>
</dbReference>
<feature type="transmembrane region" description="Helical" evidence="1">
    <location>
        <begin position="57"/>
        <end position="82"/>
    </location>
</feature>
<dbReference type="EMBL" id="CP002046">
    <property type="protein sequence ID" value="EAP87431.1"/>
    <property type="molecule type" value="Genomic_DNA"/>
</dbReference>
<dbReference type="RefSeq" id="WP_013186109.1">
    <property type="nucleotide sequence ID" value="NC_014230.1"/>
</dbReference>
<dbReference type="eggNOG" id="COG5349">
    <property type="taxonomic scope" value="Bacteria"/>
</dbReference>
<keyword evidence="1" id="KW-0472">Membrane</keyword>
<dbReference type="AlphaFoldDB" id="A3U5B4"/>
<protein>
    <recommendedName>
        <fullName evidence="4">DUF983 domain-containing protein</fullName>
    </recommendedName>
</protein>
<name>A3U5B4_CROAH</name>
<keyword evidence="3" id="KW-1185">Reference proteome</keyword>
<evidence type="ECO:0000313" key="2">
    <source>
        <dbReference type="EMBL" id="EAP87431.1"/>
    </source>
</evidence>
<sequence length="128" mass="14874">MKLFKGTKIYSILGGVCPVCHEESMYKEPNPYKITKIMHMHERCSNCGTKYKIEPSFFYGAMYVSYPVGIAFATAAFVIAYYMLNVSLLNSFFVIVATMIVFMPLIMRLSRNIWINFFFSYDKQKAKH</sequence>
<dbReference type="GeneID" id="89452141"/>
<evidence type="ECO:0008006" key="4">
    <source>
        <dbReference type="Google" id="ProtNLM"/>
    </source>
</evidence>
<evidence type="ECO:0000256" key="1">
    <source>
        <dbReference type="SAM" id="Phobius"/>
    </source>
</evidence>
<gene>
    <name evidence="2" type="ordered locus">CA2559_01710</name>
</gene>
<dbReference type="HOGENOM" id="CLU_133146_0_1_10"/>